<gene>
    <name evidence="1" type="ORF">P691DRAFT_643200</name>
</gene>
<name>A0A9P5X0D8_9AGAR</name>
<dbReference type="EMBL" id="MU151974">
    <property type="protein sequence ID" value="KAF9441284.1"/>
    <property type="molecule type" value="Genomic_DNA"/>
</dbReference>
<comment type="caution">
    <text evidence="1">The sequence shown here is derived from an EMBL/GenBank/DDBJ whole genome shotgun (WGS) entry which is preliminary data.</text>
</comment>
<evidence type="ECO:0000313" key="2">
    <source>
        <dbReference type="Proteomes" id="UP000807342"/>
    </source>
</evidence>
<dbReference type="Proteomes" id="UP000807342">
    <property type="component" value="Unassembled WGS sequence"/>
</dbReference>
<protein>
    <submittedName>
        <fullName evidence="1">Uncharacterized protein</fullName>
    </submittedName>
</protein>
<sequence>RTISDIQIFTDLISQAKLLFDYSAHSAHQDTLAIASPLVRWLALSPSNAITFWQVPSSTKWPAHLKAH</sequence>
<feature type="non-terminal residue" evidence="1">
    <location>
        <position position="68"/>
    </location>
</feature>
<reference evidence="1" key="1">
    <citation type="submission" date="2020-11" db="EMBL/GenBank/DDBJ databases">
        <authorList>
            <consortium name="DOE Joint Genome Institute"/>
            <person name="Ahrendt S."/>
            <person name="Riley R."/>
            <person name="Andreopoulos W."/>
            <person name="Labutti K."/>
            <person name="Pangilinan J."/>
            <person name="Ruiz-Duenas F.J."/>
            <person name="Barrasa J.M."/>
            <person name="Sanchez-Garcia M."/>
            <person name="Camarero S."/>
            <person name="Miyauchi S."/>
            <person name="Serrano A."/>
            <person name="Linde D."/>
            <person name="Babiker R."/>
            <person name="Drula E."/>
            <person name="Ayuso-Fernandez I."/>
            <person name="Pacheco R."/>
            <person name="Padilla G."/>
            <person name="Ferreira P."/>
            <person name="Barriuso J."/>
            <person name="Kellner H."/>
            <person name="Castanera R."/>
            <person name="Alfaro M."/>
            <person name="Ramirez L."/>
            <person name="Pisabarro A.G."/>
            <person name="Kuo A."/>
            <person name="Tritt A."/>
            <person name="Lipzen A."/>
            <person name="He G."/>
            <person name="Yan M."/>
            <person name="Ng V."/>
            <person name="Cullen D."/>
            <person name="Martin F."/>
            <person name="Rosso M.-N."/>
            <person name="Henrissat B."/>
            <person name="Hibbett D."/>
            <person name="Martinez A.T."/>
            <person name="Grigoriev I.V."/>
        </authorList>
    </citation>
    <scope>NUCLEOTIDE SEQUENCE</scope>
    <source>
        <strain evidence="1">MF-IS2</strain>
    </source>
</reference>
<feature type="non-terminal residue" evidence="1">
    <location>
        <position position="1"/>
    </location>
</feature>
<dbReference type="OrthoDB" id="3258143at2759"/>
<evidence type="ECO:0000313" key="1">
    <source>
        <dbReference type="EMBL" id="KAF9441284.1"/>
    </source>
</evidence>
<organism evidence="1 2">
    <name type="scientific">Macrolepiota fuliginosa MF-IS2</name>
    <dbReference type="NCBI Taxonomy" id="1400762"/>
    <lineage>
        <taxon>Eukaryota</taxon>
        <taxon>Fungi</taxon>
        <taxon>Dikarya</taxon>
        <taxon>Basidiomycota</taxon>
        <taxon>Agaricomycotina</taxon>
        <taxon>Agaricomycetes</taxon>
        <taxon>Agaricomycetidae</taxon>
        <taxon>Agaricales</taxon>
        <taxon>Agaricineae</taxon>
        <taxon>Agaricaceae</taxon>
        <taxon>Macrolepiota</taxon>
    </lineage>
</organism>
<dbReference type="AlphaFoldDB" id="A0A9P5X0D8"/>
<proteinExistence type="predicted"/>
<accession>A0A9P5X0D8</accession>
<keyword evidence="2" id="KW-1185">Reference proteome</keyword>